<evidence type="ECO:0000256" key="2">
    <source>
        <dbReference type="ARBA" id="ARBA00022692"/>
    </source>
</evidence>
<name>A0A160TQ94_9ZZZZ</name>
<dbReference type="Pfam" id="PF13564">
    <property type="entry name" value="DoxX_2"/>
    <property type="match status" value="1"/>
</dbReference>
<accession>A0A160TQ94</accession>
<feature type="transmembrane region" description="Helical" evidence="5">
    <location>
        <begin position="66"/>
        <end position="84"/>
    </location>
</feature>
<feature type="transmembrane region" description="Helical" evidence="5">
    <location>
        <begin position="44"/>
        <end position="61"/>
    </location>
</feature>
<evidence type="ECO:0000256" key="1">
    <source>
        <dbReference type="ARBA" id="ARBA00004141"/>
    </source>
</evidence>
<dbReference type="EMBL" id="CZQE01000310">
    <property type="protein sequence ID" value="CUS45879.1"/>
    <property type="molecule type" value="Genomic_DNA"/>
</dbReference>
<dbReference type="GO" id="GO:0016020">
    <property type="term" value="C:membrane"/>
    <property type="evidence" value="ECO:0007669"/>
    <property type="project" value="UniProtKB-SubCell"/>
</dbReference>
<protein>
    <submittedName>
        <fullName evidence="6">Membrane protein</fullName>
    </submittedName>
</protein>
<keyword evidence="3 5" id="KW-1133">Transmembrane helix</keyword>
<comment type="subcellular location">
    <subcellularLocation>
        <location evidence="1">Membrane</location>
        <topology evidence="1">Multi-pass membrane protein</topology>
    </subcellularLocation>
</comment>
<dbReference type="InterPro" id="IPR032808">
    <property type="entry name" value="DoxX"/>
</dbReference>
<evidence type="ECO:0000256" key="5">
    <source>
        <dbReference type="SAM" id="Phobius"/>
    </source>
</evidence>
<keyword evidence="4 5" id="KW-0472">Membrane</keyword>
<evidence type="ECO:0000256" key="4">
    <source>
        <dbReference type="ARBA" id="ARBA00023136"/>
    </source>
</evidence>
<dbReference type="AlphaFoldDB" id="A0A160TQ94"/>
<feature type="transmembrane region" description="Helical" evidence="5">
    <location>
        <begin position="90"/>
        <end position="110"/>
    </location>
</feature>
<evidence type="ECO:0000313" key="6">
    <source>
        <dbReference type="EMBL" id="CUS45879.1"/>
    </source>
</evidence>
<gene>
    <name evidence="6" type="ORF">MGWOODY_Smn1192</name>
</gene>
<reference evidence="6" key="1">
    <citation type="submission" date="2015-10" db="EMBL/GenBank/DDBJ databases">
        <authorList>
            <person name="Gilbert D.G."/>
        </authorList>
    </citation>
    <scope>NUCLEOTIDE SEQUENCE</scope>
</reference>
<organism evidence="6">
    <name type="scientific">hydrothermal vent metagenome</name>
    <dbReference type="NCBI Taxonomy" id="652676"/>
    <lineage>
        <taxon>unclassified sequences</taxon>
        <taxon>metagenomes</taxon>
        <taxon>ecological metagenomes</taxon>
    </lineage>
</organism>
<evidence type="ECO:0000256" key="3">
    <source>
        <dbReference type="ARBA" id="ARBA00022989"/>
    </source>
</evidence>
<proteinExistence type="predicted"/>
<keyword evidence="2 5" id="KW-0812">Transmembrane</keyword>
<sequence>MRRTGWTLTGLFGLFMLGASIAPKLVGAAVATDTLVALGWPGSYALLIGLIELSCLILYLLPRTNILGAVLMTALLGGSLATQLRVGSPLFSHTLFSVYLGLFMWGGLWLRDAAVRALFPVRLDRPAA</sequence>